<dbReference type="EMBL" id="CM037629">
    <property type="protein sequence ID" value="KAH7990066.1"/>
    <property type="molecule type" value="Genomic_DNA"/>
</dbReference>
<proteinExistence type="predicted"/>
<organism evidence="1 2">
    <name type="scientific">Sphaerodactylus townsendi</name>
    <dbReference type="NCBI Taxonomy" id="933632"/>
    <lineage>
        <taxon>Eukaryota</taxon>
        <taxon>Metazoa</taxon>
        <taxon>Chordata</taxon>
        <taxon>Craniata</taxon>
        <taxon>Vertebrata</taxon>
        <taxon>Euteleostomi</taxon>
        <taxon>Lepidosauria</taxon>
        <taxon>Squamata</taxon>
        <taxon>Bifurcata</taxon>
        <taxon>Gekkota</taxon>
        <taxon>Sphaerodactylidae</taxon>
        <taxon>Sphaerodactylus</taxon>
    </lineage>
</organism>
<name>A0ACB8EBU6_9SAUR</name>
<protein>
    <submittedName>
        <fullName evidence="1">Uncharacterized protein</fullName>
    </submittedName>
</protein>
<gene>
    <name evidence="1" type="ORF">K3G42_001607</name>
</gene>
<evidence type="ECO:0000313" key="2">
    <source>
        <dbReference type="Proteomes" id="UP000827872"/>
    </source>
</evidence>
<dbReference type="Proteomes" id="UP000827872">
    <property type="component" value="Linkage Group LG16"/>
</dbReference>
<sequence>MSAAWAEQQGTMLCSCCSGFPGEIELATDGNRDLGGWNELRRPDYRVLELRILVPSSSIYSIYKNRQQPISFSPPPAPGLSLVLKLQWGVASQFVWCMLGVAVLTHCSFCMHVLLAIVGAAESGPVAESSSHPAPSGC</sequence>
<accession>A0ACB8EBU6</accession>
<reference evidence="1" key="1">
    <citation type="submission" date="2021-08" db="EMBL/GenBank/DDBJ databases">
        <title>The first chromosome-level gecko genome reveals the dynamic sex chromosomes of Neotropical dwarf geckos (Sphaerodactylidae: Sphaerodactylus).</title>
        <authorList>
            <person name="Pinto B.J."/>
            <person name="Keating S.E."/>
            <person name="Gamble T."/>
        </authorList>
    </citation>
    <scope>NUCLEOTIDE SEQUENCE</scope>
    <source>
        <strain evidence="1">TG3544</strain>
    </source>
</reference>
<evidence type="ECO:0000313" key="1">
    <source>
        <dbReference type="EMBL" id="KAH7990066.1"/>
    </source>
</evidence>
<comment type="caution">
    <text evidence="1">The sequence shown here is derived from an EMBL/GenBank/DDBJ whole genome shotgun (WGS) entry which is preliminary data.</text>
</comment>
<keyword evidence="2" id="KW-1185">Reference proteome</keyword>